<dbReference type="InterPro" id="IPR008915">
    <property type="entry name" value="Peptidase_M50"/>
</dbReference>
<dbReference type="InterPro" id="IPR044537">
    <property type="entry name" value="Rip2-like"/>
</dbReference>
<evidence type="ECO:0000256" key="12">
    <source>
        <dbReference type="ARBA" id="ARBA00023136"/>
    </source>
</evidence>
<dbReference type="AlphaFoldDB" id="A0A381PDW2"/>
<reference evidence="15" key="1">
    <citation type="submission" date="2018-05" db="EMBL/GenBank/DDBJ databases">
        <authorList>
            <person name="Lanie J.A."/>
            <person name="Ng W.-L."/>
            <person name="Kazmierczak K.M."/>
            <person name="Andrzejewski T.M."/>
            <person name="Davidsen T.M."/>
            <person name="Wayne K.J."/>
            <person name="Tettelin H."/>
            <person name="Glass J.I."/>
            <person name="Rusch D."/>
            <person name="Podicherti R."/>
            <person name="Tsui H.-C.T."/>
            <person name="Winkler M.E."/>
        </authorList>
    </citation>
    <scope>NUCLEOTIDE SEQUENCE</scope>
</reference>
<evidence type="ECO:0000256" key="3">
    <source>
        <dbReference type="ARBA" id="ARBA00007931"/>
    </source>
</evidence>
<evidence type="ECO:0000256" key="4">
    <source>
        <dbReference type="ARBA" id="ARBA00022475"/>
    </source>
</evidence>
<keyword evidence="8" id="KW-0378">Hydrolase</keyword>
<keyword evidence="5" id="KW-0645">Protease</keyword>
<dbReference type="CDD" id="cd06158">
    <property type="entry name" value="S2P-M50_like_1"/>
    <property type="match status" value="1"/>
</dbReference>
<dbReference type="PANTHER" id="PTHR35864:SF1">
    <property type="entry name" value="ZINC METALLOPROTEASE YWHC-RELATED"/>
    <property type="match status" value="1"/>
</dbReference>
<gene>
    <name evidence="15" type="ORF">METZ01_LOCUS17193</name>
</gene>
<feature type="transmembrane region" description="Helical" evidence="13">
    <location>
        <begin position="96"/>
        <end position="125"/>
    </location>
</feature>
<evidence type="ECO:0000259" key="14">
    <source>
        <dbReference type="Pfam" id="PF02163"/>
    </source>
</evidence>
<sequence>MSALPDFNIIDLLSTFIVLLFSLTIHESAHAWTANWLGDPTARSLGRITLNPLVHVDPIGTVLLPLIAFSTGVPILGWAKPVPVNVANLRNDRSDFVWVAAAGPISNLVIALAGALMMRLLVVWATNVDVLGGQPSFLSYDLAGLSGPVIRIFQLANLVVQINLLLAVFNMIPIPPLDGGNVLGGMLPMWLGEPYDRLVRPYGFLLLYALLLTGTLWAIIGPPYLFLSRLLMSVTTVY</sequence>
<name>A0A381PDW2_9ZZZZ</name>
<keyword evidence="4" id="KW-1003">Cell membrane</keyword>
<evidence type="ECO:0000256" key="6">
    <source>
        <dbReference type="ARBA" id="ARBA00022692"/>
    </source>
</evidence>
<dbReference type="PANTHER" id="PTHR35864">
    <property type="entry name" value="ZINC METALLOPROTEASE MJ0611-RELATED"/>
    <property type="match status" value="1"/>
</dbReference>
<dbReference type="GO" id="GO:0005886">
    <property type="term" value="C:plasma membrane"/>
    <property type="evidence" value="ECO:0007669"/>
    <property type="project" value="UniProtKB-SubCell"/>
</dbReference>
<dbReference type="Pfam" id="PF02163">
    <property type="entry name" value="Peptidase_M50"/>
    <property type="match status" value="1"/>
</dbReference>
<dbReference type="GO" id="GO:0046872">
    <property type="term" value="F:metal ion binding"/>
    <property type="evidence" value="ECO:0007669"/>
    <property type="project" value="UniProtKB-KW"/>
</dbReference>
<dbReference type="InterPro" id="IPR052348">
    <property type="entry name" value="Metallopeptidase_M50B"/>
</dbReference>
<comment type="similarity">
    <text evidence="3">Belongs to the peptidase M50B family.</text>
</comment>
<keyword evidence="7" id="KW-0479">Metal-binding</keyword>
<keyword evidence="12 13" id="KW-0472">Membrane</keyword>
<evidence type="ECO:0000256" key="13">
    <source>
        <dbReference type="SAM" id="Phobius"/>
    </source>
</evidence>
<feature type="transmembrane region" description="Helical" evidence="13">
    <location>
        <begin position="145"/>
        <end position="169"/>
    </location>
</feature>
<keyword evidence="6 13" id="KW-0812">Transmembrane</keyword>
<keyword evidence="9" id="KW-0862">Zinc</keyword>
<evidence type="ECO:0000256" key="10">
    <source>
        <dbReference type="ARBA" id="ARBA00022989"/>
    </source>
</evidence>
<dbReference type="GO" id="GO:0008237">
    <property type="term" value="F:metallopeptidase activity"/>
    <property type="evidence" value="ECO:0007669"/>
    <property type="project" value="UniProtKB-KW"/>
</dbReference>
<dbReference type="GO" id="GO:0006508">
    <property type="term" value="P:proteolysis"/>
    <property type="evidence" value="ECO:0007669"/>
    <property type="project" value="UniProtKB-KW"/>
</dbReference>
<comment type="subcellular location">
    <subcellularLocation>
        <location evidence="2">Cell membrane</location>
        <topology evidence="2">Multi-pass membrane protein</topology>
    </subcellularLocation>
</comment>
<accession>A0A381PDW2</accession>
<comment type="cofactor">
    <cofactor evidence="1">
        <name>Zn(2+)</name>
        <dbReference type="ChEBI" id="CHEBI:29105"/>
    </cofactor>
</comment>
<evidence type="ECO:0000256" key="2">
    <source>
        <dbReference type="ARBA" id="ARBA00004651"/>
    </source>
</evidence>
<evidence type="ECO:0000256" key="8">
    <source>
        <dbReference type="ARBA" id="ARBA00022801"/>
    </source>
</evidence>
<dbReference type="EMBL" id="UINC01000931">
    <property type="protein sequence ID" value="SUZ64339.1"/>
    <property type="molecule type" value="Genomic_DNA"/>
</dbReference>
<evidence type="ECO:0000313" key="15">
    <source>
        <dbReference type="EMBL" id="SUZ64339.1"/>
    </source>
</evidence>
<organism evidence="15">
    <name type="scientific">marine metagenome</name>
    <dbReference type="NCBI Taxonomy" id="408172"/>
    <lineage>
        <taxon>unclassified sequences</taxon>
        <taxon>metagenomes</taxon>
        <taxon>ecological metagenomes</taxon>
    </lineage>
</organism>
<evidence type="ECO:0000256" key="11">
    <source>
        <dbReference type="ARBA" id="ARBA00023049"/>
    </source>
</evidence>
<feature type="domain" description="Peptidase M50" evidence="14">
    <location>
        <begin position="15"/>
        <end position="212"/>
    </location>
</feature>
<feature type="transmembrane region" description="Helical" evidence="13">
    <location>
        <begin position="55"/>
        <end position="76"/>
    </location>
</feature>
<evidence type="ECO:0000256" key="5">
    <source>
        <dbReference type="ARBA" id="ARBA00022670"/>
    </source>
</evidence>
<evidence type="ECO:0000256" key="7">
    <source>
        <dbReference type="ARBA" id="ARBA00022723"/>
    </source>
</evidence>
<keyword evidence="11" id="KW-0482">Metalloprotease</keyword>
<evidence type="ECO:0000256" key="1">
    <source>
        <dbReference type="ARBA" id="ARBA00001947"/>
    </source>
</evidence>
<protein>
    <recommendedName>
        <fullName evidence="14">Peptidase M50 domain-containing protein</fullName>
    </recommendedName>
</protein>
<keyword evidence="10 13" id="KW-1133">Transmembrane helix</keyword>
<proteinExistence type="inferred from homology"/>
<evidence type="ECO:0000256" key="9">
    <source>
        <dbReference type="ARBA" id="ARBA00022833"/>
    </source>
</evidence>
<feature type="transmembrane region" description="Helical" evidence="13">
    <location>
        <begin position="205"/>
        <end position="226"/>
    </location>
</feature>